<dbReference type="EMBL" id="JAHYBZ010000006">
    <property type="protein sequence ID" value="MBW6399818.1"/>
    <property type="molecule type" value="Genomic_DNA"/>
</dbReference>
<reference evidence="1 2" key="1">
    <citation type="submission" date="2021-07" db="EMBL/GenBank/DDBJ databases">
        <authorList>
            <person name="So Y."/>
        </authorList>
    </citation>
    <scope>NUCLEOTIDE SEQUENCE [LARGE SCALE GENOMIC DNA]</scope>
    <source>
        <strain evidence="1 2">HJA6</strain>
    </source>
</reference>
<protein>
    <recommendedName>
        <fullName evidence="3">Glycosyltransferase family 2 protein</fullName>
    </recommendedName>
</protein>
<accession>A0ABS7ACC4</accession>
<comment type="caution">
    <text evidence="1">The sequence shown here is derived from an EMBL/GenBank/DDBJ whole genome shotgun (WGS) entry which is preliminary data.</text>
</comment>
<sequence>MRALLALVHYFKGEAESRHSSTDERRREQRAGVLRRVIDSWRGSLGATTTLTIETKRFDRMRGAVDGLDIVVVTNGTDHLLDEAHAKARGVRHVAAQVDNPRMLGFAAHRLFAELRHNYDLFCYSEDDLRIADPGFIDRLRAFQNAFGWKRLLMPNRFEWNPNGPTLKTWIDGDLRPGATSAWRDPLPDEPFLHLPMPGRAPVVFRRAMNPHSGFFALSATQLAHWVRQPSFLDRDVSFISPLESAATLAVMKVFPIYKAHGPDAGFLEIEHLDNRFSSMTLPGSGGTP</sequence>
<keyword evidence="2" id="KW-1185">Reference proteome</keyword>
<gene>
    <name evidence="1" type="ORF">KPL78_18310</name>
</gene>
<name>A0ABS7ACC4_9PROT</name>
<dbReference type="Proteomes" id="UP001196565">
    <property type="component" value="Unassembled WGS sequence"/>
</dbReference>
<proteinExistence type="predicted"/>
<organism evidence="1 2">
    <name type="scientific">Roseomonas alba</name>
    <dbReference type="NCBI Taxonomy" id="2846776"/>
    <lineage>
        <taxon>Bacteria</taxon>
        <taxon>Pseudomonadati</taxon>
        <taxon>Pseudomonadota</taxon>
        <taxon>Alphaproteobacteria</taxon>
        <taxon>Acetobacterales</taxon>
        <taxon>Roseomonadaceae</taxon>
        <taxon>Roseomonas</taxon>
    </lineage>
</organism>
<dbReference type="RefSeq" id="WP_219764410.1">
    <property type="nucleotide sequence ID" value="NZ_JAHYBZ010000006.1"/>
</dbReference>
<evidence type="ECO:0008006" key="3">
    <source>
        <dbReference type="Google" id="ProtNLM"/>
    </source>
</evidence>
<evidence type="ECO:0000313" key="1">
    <source>
        <dbReference type="EMBL" id="MBW6399818.1"/>
    </source>
</evidence>
<evidence type="ECO:0000313" key="2">
    <source>
        <dbReference type="Proteomes" id="UP001196565"/>
    </source>
</evidence>